<name>A0A2T4D5M4_9GAMM</name>
<sequence length="179" mass="20341">MLTSLFLASTTMFYVLDTSYSETVNIERFKPTVEVSLESHSDGRVHNFLFPDLPVFYLERNLGTCFYQTLQGSPNVLLKSKIPNKALTVLDDQKDGVIDNSDVLHKLIRFIEPSEINGCVGQPQITSNDYDIAINTDKPQRINQQIDNVKVHDRVRVSFDKEGEVKKGAWLYSIELTAK</sequence>
<proteinExistence type="predicted"/>
<protein>
    <submittedName>
        <fullName evidence="1">Uncharacterized protein</fullName>
    </submittedName>
</protein>
<dbReference type="AlphaFoldDB" id="A0A2T4D5M4"/>
<reference evidence="1 2" key="1">
    <citation type="submission" date="2018-03" db="EMBL/GenBank/DDBJ databases">
        <title>Cross-interface Injection: A General Nanoliter Liquid Handling Method Applied to Single Cells Genome Amplification Automated Nanoliter Liquid Handling Applied to Single Cell Multiple Displacement Amplification.</title>
        <authorList>
            <person name="Yun J."/>
            <person name="Xu P."/>
            <person name="Xu J."/>
            <person name="Dai X."/>
            <person name="Wang Y."/>
            <person name="Zheng X."/>
            <person name="Cao C."/>
            <person name="Yi Q."/>
            <person name="Zhu Y."/>
            <person name="Wang L."/>
            <person name="Dong Z."/>
            <person name="Huang Y."/>
            <person name="Huang L."/>
            <person name="Du W."/>
        </authorList>
    </citation>
    <scope>NUCLEOTIDE SEQUENCE [LARGE SCALE GENOMIC DNA]</scope>
    <source>
        <strain evidence="1 2">A12-4</strain>
    </source>
</reference>
<accession>A0A2T4D5M4</accession>
<evidence type="ECO:0000313" key="2">
    <source>
        <dbReference type="Proteomes" id="UP000242087"/>
    </source>
</evidence>
<dbReference type="EMBL" id="PYVF01000024">
    <property type="protein sequence ID" value="PTB89104.1"/>
    <property type="molecule type" value="Genomic_DNA"/>
</dbReference>
<comment type="caution">
    <text evidence="1">The sequence shown here is derived from an EMBL/GenBank/DDBJ whole genome shotgun (WGS) entry which is preliminary data.</text>
</comment>
<gene>
    <name evidence="1" type="ORF">C9927_02535</name>
</gene>
<dbReference type="Proteomes" id="UP000242087">
    <property type="component" value="Unassembled WGS sequence"/>
</dbReference>
<organism evidence="1 2">
    <name type="scientific">Pseudidiomarina aestuarii</name>
    <dbReference type="NCBI Taxonomy" id="624146"/>
    <lineage>
        <taxon>Bacteria</taxon>
        <taxon>Pseudomonadati</taxon>
        <taxon>Pseudomonadota</taxon>
        <taxon>Gammaproteobacteria</taxon>
        <taxon>Alteromonadales</taxon>
        <taxon>Idiomarinaceae</taxon>
        <taxon>Pseudidiomarina</taxon>
    </lineage>
</organism>
<evidence type="ECO:0000313" key="1">
    <source>
        <dbReference type="EMBL" id="PTB89104.1"/>
    </source>
</evidence>